<feature type="transmembrane region" description="Helical" evidence="1">
    <location>
        <begin position="129"/>
        <end position="154"/>
    </location>
</feature>
<dbReference type="PANTHER" id="PTHR41983">
    <property type="entry name" value="SHORT-CHAIN FATTY ACID TRANSPORTER-RELATED"/>
    <property type="match status" value="1"/>
</dbReference>
<dbReference type="Pfam" id="PF02667">
    <property type="entry name" value="SCFA_trans"/>
    <property type="match status" value="1"/>
</dbReference>
<feature type="transmembrane region" description="Helical" evidence="1">
    <location>
        <begin position="45"/>
        <end position="66"/>
    </location>
</feature>
<protein>
    <submittedName>
        <fullName evidence="2">Uncharacterized protein</fullName>
    </submittedName>
</protein>
<feature type="transmembrane region" description="Helical" evidence="1">
    <location>
        <begin position="6"/>
        <end position="25"/>
    </location>
</feature>
<gene>
    <name evidence="2" type="ORF">S03H2_39694</name>
</gene>
<reference evidence="2" key="1">
    <citation type="journal article" date="2014" name="Front. Microbiol.">
        <title>High frequency of phylogenetically diverse reductive dehalogenase-homologous genes in deep subseafloor sedimentary metagenomes.</title>
        <authorList>
            <person name="Kawai M."/>
            <person name="Futagami T."/>
            <person name="Toyoda A."/>
            <person name="Takaki Y."/>
            <person name="Nishi S."/>
            <person name="Hori S."/>
            <person name="Arai W."/>
            <person name="Tsubouchi T."/>
            <person name="Morono Y."/>
            <person name="Uchiyama I."/>
            <person name="Ito T."/>
            <person name="Fujiyama A."/>
            <person name="Inagaki F."/>
            <person name="Takami H."/>
        </authorList>
    </citation>
    <scope>NUCLEOTIDE SEQUENCE</scope>
    <source>
        <strain evidence="2">Expedition CK06-06</strain>
    </source>
</reference>
<sequence length="220" mass="24257">MKWVPHSLIVALILNLIAFVLALIWEGVGYNPFTVIQAWGKGFWALLKCAMQMCLILLTGYIVAVSPPVEKALAWLASLPNPDKPWQAILLMGLVTNILAYINWGLSIVAAAIFVIYLVRHQPKVDFRLLLAAAYPGLGCVWHMGLSASAPLMVPDPGSFLIKEAILAEPIPTNRTIFSPFNLGITAFTIIFTVAFMAIMHPRPEKTPSMPPERLKVVEK</sequence>
<keyword evidence="1" id="KW-0812">Transmembrane</keyword>
<dbReference type="GO" id="GO:0005886">
    <property type="term" value="C:plasma membrane"/>
    <property type="evidence" value="ECO:0007669"/>
    <property type="project" value="TreeGrafter"/>
</dbReference>
<evidence type="ECO:0000313" key="2">
    <source>
        <dbReference type="EMBL" id="GAH50725.1"/>
    </source>
</evidence>
<feature type="transmembrane region" description="Helical" evidence="1">
    <location>
        <begin position="177"/>
        <end position="200"/>
    </location>
</feature>
<feature type="transmembrane region" description="Helical" evidence="1">
    <location>
        <begin position="86"/>
        <end position="117"/>
    </location>
</feature>
<dbReference type="InterPro" id="IPR006160">
    <property type="entry name" value="SCFA_transpt_AtoE"/>
</dbReference>
<dbReference type="EMBL" id="BARU01024565">
    <property type="protein sequence ID" value="GAH50725.1"/>
    <property type="molecule type" value="Genomic_DNA"/>
</dbReference>
<keyword evidence="1" id="KW-0472">Membrane</keyword>
<name>X1H0T7_9ZZZZ</name>
<evidence type="ECO:0000256" key="1">
    <source>
        <dbReference type="SAM" id="Phobius"/>
    </source>
</evidence>
<comment type="caution">
    <text evidence="2">The sequence shown here is derived from an EMBL/GenBank/DDBJ whole genome shotgun (WGS) entry which is preliminary data.</text>
</comment>
<dbReference type="PANTHER" id="PTHR41983:SF2">
    <property type="entry name" value="SHORT-CHAIN FATTY ACID TRANSPORTER-RELATED"/>
    <property type="match status" value="1"/>
</dbReference>
<organism evidence="2">
    <name type="scientific">marine sediment metagenome</name>
    <dbReference type="NCBI Taxonomy" id="412755"/>
    <lineage>
        <taxon>unclassified sequences</taxon>
        <taxon>metagenomes</taxon>
        <taxon>ecological metagenomes</taxon>
    </lineage>
</organism>
<keyword evidence="1" id="KW-1133">Transmembrane helix</keyword>
<accession>X1H0T7</accession>
<proteinExistence type="predicted"/>
<dbReference type="AlphaFoldDB" id="X1H0T7"/>